<dbReference type="Proteomes" id="UP000314294">
    <property type="component" value="Unassembled WGS sequence"/>
</dbReference>
<comment type="caution">
    <text evidence="1">The sequence shown here is derived from an EMBL/GenBank/DDBJ whole genome shotgun (WGS) entry which is preliminary data.</text>
</comment>
<organism evidence="1 2">
    <name type="scientific">Liparis tanakae</name>
    <name type="common">Tanaka's snailfish</name>
    <dbReference type="NCBI Taxonomy" id="230148"/>
    <lineage>
        <taxon>Eukaryota</taxon>
        <taxon>Metazoa</taxon>
        <taxon>Chordata</taxon>
        <taxon>Craniata</taxon>
        <taxon>Vertebrata</taxon>
        <taxon>Euteleostomi</taxon>
        <taxon>Actinopterygii</taxon>
        <taxon>Neopterygii</taxon>
        <taxon>Teleostei</taxon>
        <taxon>Neoteleostei</taxon>
        <taxon>Acanthomorphata</taxon>
        <taxon>Eupercaria</taxon>
        <taxon>Perciformes</taxon>
        <taxon>Cottioidei</taxon>
        <taxon>Cottales</taxon>
        <taxon>Liparidae</taxon>
        <taxon>Liparis</taxon>
    </lineage>
</organism>
<protein>
    <submittedName>
        <fullName evidence="1">Uncharacterized protein</fullName>
    </submittedName>
</protein>
<evidence type="ECO:0000313" key="1">
    <source>
        <dbReference type="EMBL" id="TNN65454.1"/>
    </source>
</evidence>
<keyword evidence="2" id="KW-1185">Reference proteome</keyword>
<name>A0A4Z2HKL2_9TELE</name>
<gene>
    <name evidence="1" type="ORF">EYF80_024273</name>
</gene>
<dbReference type="AlphaFoldDB" id="A0A4Z2HKL2"/>
<proteinExistence type="predicted"/>
<reference evidence="1 2" key="1">
    <citation type="submission" date="2019-03" db="EMBL/GenBank/DDBJ databases">
        <title>First draft genome of Liparis tanakae, snailfish: a comprehensive survey of snailfish specific genes.</title>
        <authorList>
            <person name="Kim W."/>
            <person name="Song I."/>
            <person name="Jeong J.-H."/>
            <person name="Kim D."/>
            <person name="Kim S."/>
            <person name="Ryu S."/>
            <person name="Song J.Y."/>
            <person name="Lee S.K."/>
        </authorList>
    </citation>
    <scope>NUCLEOTIDE SEQUENCE [LARGE SCALE GENOMIC DNA]</scope>
    <source>
        <tissue evidence="1">Muscle</tissue>
    </source>
</reference>
<dbReference type="EMBL" id="SRLO01000234">
    <property type="protein sequence ID" value="TNN65454.1"/>
    <property type="molecule type" value="Genomic_DNA"/>
</dbReference>
<evidence type="ECO:0000313" key="2">
    <source>
        <dbReference type="Proteomes" id="UP000314294"/>
    </source>
</evidence>
<accession>A0A4Z2HKL2</accession>
<sequence length="110" mass="11560">MATGARAGPGKAEVARIPSIRHYEGGNSGRIVTRTRSPSSGGLQYLLRETHADVNASVELKTSRHASGSASIEAPPSELLLLGGAEELVRRTVGKRPSLDVDQMAAEPND</sequence>